<name>A0A8S3UZC3_MYTED</name>
<evidence type="ECO:0000256" key="1">
    <source>
        <dbReference type="PROSITE-ProRule" id="PRU00047"/>
    </source>
</evidence>
<dbReference type="PROSITE" id="PS50158">
    <property type="entry name" value="ZF_CCHC"/>
    <property type="match status" value="1"/>
</dbReference>
<comment type="caution">
    <text evidence="4">The sequence shown here is derived from an EMBL/GenBank/DDBJ whole genome shotgun (WGS) entry which is preliminary data.</text>
</comment>
<dbReference type="AlphaFoldDB" id="A0A8S3UZC3"/>
<keyword evidence="1" id="KW-0479">Metal-binding</keyword>
<keyword evidence="5" id="KW-1185">Reference proteome</keyword>
<dbReference type="SUPFAM" id="SSF57756">
    <property type="entry name" value="Retrovirus zinc finger-like domains"/>
    <property type="match status" value="1"/>
</dbReference>
<keyword evidence="1" id="KW-0863">Zinc-finger</keyword>
<evidence type="ECO:0000313" key="5">
    <source>
        <dbReference type="Proteomes" id="UP000683360"/>
    </source>
</evidence>
<evidence type="ECO:0000313" key="4">
    <source>
        <dbReference type="EMBL" id="CAG2251359.1"/>
    </source>
</evidence>
<feature type="region of interest" description="Disordered" evidence="2">
    <location>
        <begin position="278"/>
        <end position="377"/>
    </location>
</feature>
<dbReference type="SMART" id="SM00343">
    <property type="entry name" value="ZnF_C2HC"/>
    <property type="match status" value="2"/>
</dbReference>
<feature type="domain" description="CCHC-type" evidence="3">
    <location>
        <begin position="255"/>
        <end position="269"/>
    </location>
</feature>
<evidence type="ECO:0000259" key="3">
    <source>
        <dbReference type="PROSITE" id="PS50158"/>
    </source>
</evidence>
<protein>
    <recommendedName>
        <fullName evidence="3">CCHC-type domain-containing protein</fullName>
    </recommendedName>
</protein>
<dbReference type="Pfam" id="PF00098">
    <property type="entry name" value="zf-CCHC"/>
    <property type="match status" value="1"/>
</dbReference>
<dbReference type="Gene3D" id="4.10.60.10">
    <property type="entry name" value="Zinc finger, CCHC-type"/>
    <property type="match status" value="1"/>
</dbReference>
<organism evidence="4 5">
    <name type="scientific">Mytilus edulis</name>
    <name type="common">Blue mussel</name>
    <dbReference type="NCBI Taxonomy" id="6550"/>
    <lineage>
        <taxon>Eukaryota</taxon>
        <taxon>Metazoa</taxon>
        <taxon>Spiralia</taxon>
        <taxon>Lophotrochozoa</taxon>
        <taxon>Mollusca</taxon>
        <taxon>Bivalvia</taxon>
        <taxon>Autobranchia</taxon>
        <taxon>Pteriomorphia</taxon>
        <taxon>Mytilida</taxon>
        <taxon>Mytiloidea</taxon>
        <taxon>Mytilidae</taxon>
        <taxon>Mytilinae</taxon>
        <taxon>Mytilus</taxon>
    </lineage>
</organism>
<accession>A0A8S3UZC3</accession>
<keyword evidence="1" id="KW-0862">Zinc</keyword>
<dbReference type="GO" id="GO:0008270">
    <property type="term" value="F:zinc ion binding"/>
    <property type="evidence" value="ECO:0007669"/>
    <property type="project" value="UniProtKB-KW"/>
</dbReference>
<dbReference type="OrthoDB" id="3863715at2759"/>
<reference evidence="4" key="1">
    <citation type="submission" date="2021-03" db="EMBL/GenBank/DDBJ databases">
        <authorList>
            <person name="Bekaert M."/>
        </authorList>
    </citation>
    <scope>NUCLEOTIDE SEQUENCE</scope>
</reference>
<sequence>MVIHVFDLRWIDKRFLYCGLNWAFEIFLMCGLQGRQQNNNFSKDNAEPDAEYFNIKPVFILESDIFGISKPDKNNYLTHTELFRCIDLTIPASHLNGLQRVIGGIWRIYPDNEEDRNTLVVNSITVRKKRIEVYPRNPRYVEKESPTTVRIRMKNIPLSADDGQLLRYLQNWHLNILNYHRERLRIDGFMTNCQTGDRIFHCEPFPHTIPRNVKIGKYRGLIFYKGQINENNTDIECSKCLQKGHKKTNCSNDWKCKTCGENGHISKNCISEFDKNSQIASEDSTEESDEGSENELEKDEEIVTSQSTENLSHTDDTPQNKETSNITELTKDTSKVDVPTQNISKSESEAPIEQSPEQNQKKKKKRKKYPNPRKQLTVRWTNILEQPHSKKQQNDLQQHQPTLCMTEILAQQNQGHLKTPNNYKLKHNHE</sequence>
<feature type="compositionally biased region" description="Basic residues" evidence="2">
    <location>
        <begin position="361"/>
        <end position="371"/>
    </location>
</feature>
<evidence type="ECO:0000256" key="2">
    <source>
        <dbReference type="SAM" id="MobiDB-lite"/>
    </source>
</evidence>
<gene>
    <name evidence="4" type="ORF">MEDL_63030</name>
</gene>
<dbReference type="GO" id="GO:0003676">
    <property type="term" value="F:nucleic acid binding"/>
    <property type="evidence" value="ECO:0007669"/>
    <property type="project" value="InterPro"/>
</dbReference>
<dbReference type="InterPro" id="IPR036875">
    <property type="entry name" value="Znf_CCHC_sf"/>
</dbReference>
<feature type="compositionally biased region" description="Acidic residues" evidence="2">
    <location>
        <begin position="283"/>
        <end position="302"/>
    </location>
</feature>
<proteinExistence type="predicted"/>
<dbReference type="Proteomes" id="UP000683360">
    <property type="component" value="Unassembled WGS sequence"/>
</dbReference>
<dbReference type="EMBL" id="CAJPWZ010003085">
    <property type="protein sequence ID" value="CAG2251359.1"/>
    <property type="molecule type" value="Genomic_DNA"/>
</dbReference>
<dbReference type="InterPro" id="IPR001878">
    <property type="entry name" value="Znf_CCHC"/>
</dbReference>